<keyword evidence="1" id="KW-0472">Membrane</keyword>
<evidence type="ECO:0000259" key="3">
    <source>
        <dbReference type="Pfam" id="PF14534"/>
    </source>
</evidence>
<evidence type="ECO:0000313" key="4">
    <source>
        <dbReference type="EMBL" id="BCO27509.1"/>
    </source>
</evidence>
<name>A0ABN6D659_9BURK</name>
<feature type="signal peptide" evidence="2">
    <location>
        <begin position="1"/>
        <end position="22"/>
    </location>
</feature>
<sequence length="200" mass="22246">MRRIFLATAIVLLGVFSGSVQADAENEHIALRKLKDDLAQAVSKRDFDVAQKVLHQPFMATVVTQESFTDLAHLKSYFDGLFTRSTLRIKDLSITPVADDLSQIYTGTFALTKGATTEHYQMDDGRNFDLKGRWTAVSIKEDDGSWKLLVFHSGVNFLDNPVLNAIEKSVIWFGLGGAGVGLLFGFLGGWLLKRRQLQAH</sequence>
<proteinExistence type="predicted"/>
<dbReference type="Pfam" id="PF14534">
    <property type="entry name" value="DUF4440"/>
    <property type="match status" value="1"/>
</dbReference>
<feature type="domain" description="DUF4440" evidence="3">
    <location>
        <begin position="31"/>
        <end position="148"/>
    </location>
</feature>
<organism evidence="4 5">
    <name type="scientific">Rhodoferax lithotrophicus</name>
    <dbReference type="NCBI Taxonomy" id="2798804"/>
    <lineage>
        <taxon>Bacteria</taxon>
        <taxon>Pseudomonadati</taxon>
        <taxon>Pseudomonadota</taxon>
        <taxon>Betaproteobacteria</taxon>
        <taxon>Burkholderiales</taxon>
        <taxon>Comamonadaceae</taxon>
        <taxon>Rhodoferax</taxon>
    </lineage>
</organism>
<protein>
    <recommendedName>
        <fullName evidence="3">DUF4440 domain-containing protein</fullName>
    </recommendedName>
</protein>
<evidence type="ECO:0000313" key="5">
    <source>
        <dbReference type="Proteomes" id="UP000824366"/>
    </source>
</evidence>
<dbReference type="InterPro" id="IPR027843">
    <property type="entry name" value="DUF4440"/>
</dbReference>
<keyword evidence="2" id="KW-0732">Signal</keyword>
<reference evidence="4 5" key="1">
    <citation type="journal article" date="2021" name="Microbiol. Spectr.">
        <title>A Single Bacterium Capable of Oxidation and Reduction of Iron at Circumneutral pH.</title>
        <authorList>
            <person name="Kato S."/>
            <person name="Ohkuma M."/>
        </authorList>
    </citation>
    <scope>NUCLEOTIDE SEQUENCE [LARGE SCALE GENOMIC DNA]</scope>
    <source>
        <strain evidence="4 5">MIZ03</strain>
    </source>
</reference>
<keyword evidence="1" id="KW-0812">Transmembrane</keyword>
<dbReference type="Proteomes" id="UP000824366">
    <property type="component" value="Chromosome"/>
</dbReference>
<gene>
    <name evidence="4" type="ORF">MIZ03_2397</name>
</gene>
<feature type="transmembrane region" description="Helical" evidence="1">
    <location>
        <begin position="170"/>
        <end position="192"/>
    </location>
</feature>
<dbReference type="RefSeq" id="WP_223912583.1">
    <property type="nucleotide sequence ID" value="NZ_AP024238.1"/>
</dbReference>
<keyword evidence="1" id="KW-1133">Transmembrane helix</keyword>
<dbReference type="EMBL" id="AP024238">
    <property type="protein sequence ID" value="BCO27509.1"/>
    <property type="molecule type" value="Genomic_DNA"/>
</dbReference>
<keyword evidence="5" id="KW-1185">Reference proteome</keyword>
<evidence type="ECO:0000256" key="1">
    <source>
        <dbReference type="SAM" id="Phobius"/>
    </source>
</evidence>
<dbReference type="InterPro" id="IPR032710">
    <property type="entry name" value="NTF2-like_dom_sf"/>
</dbReference>
<accession>A0ABN6D659</accession>
<evidence type="ECO:0000256" key="2">
    <source>
        <dbReference type="SAM" id="SignalP"/>
    </source>
</evidence>
<dbReference type="Gene3D" id="3.10.450.50">
    <property type="match status" value="1"/>
</dbReference>
<feature type="chain" id="PRO_5045551959" description="DUF4440 domain-containing protein" evidence="2">
    <location>
        <begin position="23"/>
        <end position="200"/>
    </location>
</feature>
<dbReference type="SUPFAM" id="SSF54427">
    <property type="entry name" value="NTF2-like"/>
    <property type="match status" value="1"/>
</dbReference>